<keyword evidence="1" id="KW-0472">Membrane</keyword>
<feature type="transmembrane region" description="Helical" evidence="1">
    <location>
        <begin position="7"/>
        <end position="27"/>
    </location>
</feature>
<comment type="caution">
    <text evidence="2">The sequence shown here is derived from an EMBL/GenBank/DDBJ whole genome shotgun (WGS) entry which is preliminary data.</text>
</comment>
<keyword evidence="1" id="KW-0812">Transmembrane</keyword>
<dbReference type="AlphaFoldDB" id="F3KJY7"/>
<dbReference type="Proteomes" id="UP000004348">
    <property type="component" value="Chromosome"/>
</dbReference>
<feature type="transmembrane region" description="Helical" evidence="1">
    <location>
        <begin position="81"/>
        <end position="101"/>
    </location>
</feature>
<evidence type="ECO:0000313" key="2">
    <source>
        <dbReference type="EMBL" id="EGG42351.1"/>
    </source>
</evidence>
<dbReference type="HOGENOM" id="CLU_2230262_0_0_2"/>
<reference evidence="2" key="1">
    <citation type="journal article" date="2011" name="PLoS ONE">
        <title>Genome of a low-salinity ammonia-oxidizing archaeon determined by single-cell and metagenomic analysis.</title>
        <authorList>
            <person name="Blainey P.C."/>
            <person name="Mosier A.C."/>
            <person name="Potanina A."/>
            <person name="Francis C.A."/>
            <person name="Quake S.R."/>
        </authorList>
    </citation>
    <scope>NUCLEOTIDE SEQUENCE [LARGE SCALE GENOMIC DNA]</scope>
    <source>
        <strain evidence="2">SFB1</strain>
    </source>
</reference>
<name>F3KJY7_9ARCH</name>
<evidence type="ECO:0000256" key="1">
    <source>
        <dbReference type="SAM" id="Phobius"/>
    </source>
</evidence>
<dbReference type="EMBL" id="AEGP01000030">
    <property type="protein sequence ID" value="EGG42351.1"/>
    <property type="molecule type" value="Genomic_DNA"/>
</dbReference>
<accession>F3KJY7</accession>
<dbReference type="STRING" id="886738.Nlim_0796"/>
<proteinExistence type="predicted"/>
<sequence>MKTRYKIFLVIACFIAFYVGIIPVLGYCLESGADCTLYQELILLTRPTITVYTPWEGISEWSGTAEEIEKPTIAMQIMRNIPFVTSMIVLPFVIIGLIVVLDKRK</sequence>
<gene>
    <name evidence="2" type="ORF">Nlim_0796</name>
</gene>
<organism evidence="2">
    <name type="scientific">Candidatus Nitrosarchaeum limnium SFB1</name>
    <dbReference type="NCBI Taxonomy" id="886738"/>
    <lineage>
        <taxon>Archaea</taxon>
        <taxon>Nitrososphaerota</taxon>
        <taxon>Nitrososphaeria</taxon>
        <taxon>Nitrosopumilales</taxon>
        <taxon>Nitrosopumilaceae</taxon>
        <taxon>Nitrosarchaeum</taxon>
    </lineage>
</organism>
<keyword evidence="1" id="KW-1133">Transmembrane helix</keyword>
<protein>
    <submittedName>
        <fullName evidence="2">Uncharacterized protein</fullName>
    </submittedName>
</protein>